<dbReference type="Proteomes" id="UP000824048">
    <property type="component" value="Unassembled WGS sequence"/>
</dbReference>
<sequence>MLRQKLRTALLIPGEKKSDRFFRLFPWIFLIAAYCITMLVLCLHGRAYIDSDMASEMILSDILNKEGGLLTTQWWYSTELQVFCLQIFYRIGLLIFPHHWYAARMLGQALFMLALILSYLYMARGLGLRNSGVWGAAALACPFGAWYLWYGPFGGYYLPYMILLLLGFGVMLRLMKPAGKRRRIAQWLFLLATSAASGLNGLKGLMGFFVPMMLAALVALGLQWHTSPERCPDKEKCLTVAAVLALLVAGGAYAFNSVYLTATHTYASYNDRLWNTLDFATLANKWMDFLSLFGYPVDSFLKGKVKLFSLEGILSAFSVLIAGAIVFSLVRLLFRWKELDSVQRAAPLLLTSVCVVQGVVFACTGDVQSANASYWLTSMPLVFPVLQLEGETEHFRVRFTRRMAAIAFCVCFVATSISSTRQFFQQGYRVNPHLEEVCDWLQEQGYTQGYATFWNGNVLTEWSDGQIEMWVANDFNTMQPYQWLQKTSHAQPPEGKIFLLTTRDELGTMGLSNLYWWSTVVYEDDEQQITDRTKRYVVMEYSSYDDMMAAIAGAQSWAAEGKV</sequence>
<protein>
    <submittedName>
        <fullName evidence="2">Uncharacterized protein</fullName>
    </submittedName>
</protein>
<reference evidence="2" key="2">
    <citation type="submission" date="2021-04" db="EMBL/GenBank/DDBJ databases">
        <authorList>
            <person name="Gilroy R."/>
        </authorList>
    </citation>
    <scope>NUCLEOTIDE SEQUENCE</scope>
    <source>
        <strain evidence="2">ChiSxjej1B13-11774</strain>
    </source>
</reference>
<feature type="transmembrane region" description="Helical" evidence="1">
    <location>
        <begin position="237"/>
        <end position="255"/>
    </location>
</feature>
<proteinExistence type="predicted"/>
<gene>
    <name evidence="2" type="ORF">H9811_02845</name>
</gene>
<evidence type="ECO:0000313" key="2">
    <source>
        <dbReference type="EMBL" id="HIZ41481.1"/>
    </source>
</evidence>
<feature type="transmembrane region" description="Helical" evidence="1">
    <location>
        <begin position="101"/>
        <end position="121"/>
    </location>
</feature>
<evidence type="ECO:0000313" key="3">
    <source>
        <dbReference type="Proteomes" id="UP000824048"/>
    </source>
</evidence>
<comment type="caution">
    <text evidence="2">The sequence shown here is derived from an EMBL/GenBank/DDBJ whole genome shotgun (WGS) entry which is preliminary data.</text>
</comment>
<feature type="transmembrane region" description="Helical" evidence="1">
    <location>
        <begin position="313"/>
        <end position="334"/>
    </location>
</feature>
<accession>A0A9D2J9D8</accession>
<keyword evidence="1" id="KW-0812">Transmembrane</keyword>
<keyword evidence="1" id="KW-0472">Membrane</keyword>
<name>A0A9D2J9D8_9FIRM</name>
<feature type="transmembrane region" description="Helical" evidence="1">
    <location>
        <begin position="404"/>
        <end position="424"/>
    </location>
</feature>
<reference evidence="2" key="1">
    <citation type="journal article" date="2021" name="PeerJ">
        <title>Extensive microbial diversity within the chicken gut microbiome revealed by metagenomics and culture.</title>
        <authorList>
            <person name="Gilroy R."/>
            <person name="Ravi A."/>
            <person name="Getino M."/>
            <person name="Pursley I."/>
            <person name="Horton D.L."/>
            <person name="Alikhan N.F."/>
            <person name="Baker D."/>
            <person name="Gharbi K."/>
            <person name="Hall N."/>
            <person name="Watson M."/>
            <person name="Adriaenssens E.M."/>
            <person name="Foster-Nyarko E."/>
            <person name="Jarju S."/>
            <person name="Secka A."/>
            <person name="Antonio M."/>
            <person name="Oren A."/>
            <person name="Chaudhuri R.R."/>
            <person name="La Ragione R."/>
            <person name="Hildebrand F."/>
            <person name="Pallen M.J."/>
        </authorList>
    </citation>
    <scope>NUCLEOTIDE SEQUENCE</scope>
    <source>
        <strain evidence="2">ChiSxjej1B13-11774</strain>
    </source>
</reference>
<feature type="transmembrane region" description="Helical" evidence="1">
    <location>
        <begin position="133"/>
        <end position="150"/>
    </location>
</feature>
<evidence type="ECO:0000256" key="1">
    <source>
        <dbReference type="SAM" id="Phobius"/>
    </source>
</evidence>
<feature type="transmembrane region" description="Helical" evidence="1">
    <location>
        <begin position="184"/>
        <end position="202"/>
    </location>
</feature>
<dbReference type="EMBL" id="DXBP01000019">
    <property type="protein sequence ID" value="HIZ41481.1"/>
    <property type="molecule type" value="Genomic_DNA"/>
</dbReference>
<feature type="transmembrane region" description="Helical" evidence="1">
    <location>
        <begin position="21"/>
        <end position="49"/>
    </location>
</feature>
<dbReference type="AlphaFoldDB" id="A0A9D2J9D8"/>
<feature type="transmembrane region" description="Helical" evidence="1">
    <location>
        <begin position="156"/>
        <end position="172"/>
    </location>
</feature>
<keyword evidence="1" id="KW-1133">Transmembrane helix</keyword>
<organism evidence="2 3">
    <name type="scientific">Candidatus Gemmiger excrementigallinarum</name>
    <dbReference type="NCBI Taxonomy" id="2838609"/>
    <lineage>
        <taxon>Bacteria</taxon>
        <taxon>Bacillati</taxon>
        <taxon>Bacillota</taxon>
        <taxon>Clostridia</taxon>
        <taxon>Eubacteriales</taxon>
        <taxon>Gemmiger</taxon>
    </lineage>
</organism>